<sequence length="628" mass="71208">MVDENLARKAVDSANLNVLRMALYQATGDEELAELPLEKVKVRGGLNTVLTVAPDRQEELKQKALEFLRTKAEGFVPTVPTDDELRRMMSLMRGETLSDRAFAYRRAMPAFEEIPRAANWTDGPVVPEGFRVAVIGTGFSGLGTAVQLERLGIPYDVYERRHEVGGTWSINTYPDARTDTMNFTYQFSFVKNYPWSEYFARQGEVRRYLDHVADTFGIRPHIHFGADVTEAVWDEEEHRWRLTVTRDGVPEVVEANIVISGAGLFGVPRTLDIPGADTFEGRVLHTTQWSPDIDLAGKRVAVIGNGSTGVQLLKQVAEKAGQVYVHQRTPQWISPRENYGAPIEPEVRWLLDNMPYYWNWYSYEMLSFGISSQGLQEKASGPEERFEASEELKELAASLTKYIETQVGGDKELMAKLVPDYVPVARRLVVDNGWYASLLRDNVELVTDRIERITPTGIVTADGTEREVDVIVAAIGFAVTKYLFPTVYRGVGGARLDKRWEEAPGPMAYLGVAVPDFPNFFMLYGPNSQPRNGSIPSWIEVWSRYVCQSIVMMLENGHDRIEVRKQVYEKYNAEMDAVAETLIWSDPASKDRNYYVNEWGRSQVNAAWRVEDYHAFFVKPQPEDYHLG</sequence>
<proteinExistence type="inferred from homology"/>
<dbReference type="InterPro" id="IPR036188">
    <property type="entry name" value="FAD/NAD-bd_sf"/>
</dbReference>
<dbReference type="SUPFAM" id="SSF51905">
    <property type="entry name" value="FAD/NAD(P)-binding domain"/>
    <property type="match status" value="2"/>
</dbReference>
<dbReference type="InterPro" id="IPR020946">
    <property type="entry name" value="Flavin_mOase-like"/>
</dbReference>
<dbReference type="InterPro" id="IPR051209">
    <property type="entry name" value="FAD-bind_Monooxygenase_sf"/>
</dbReference>
<dbReference type="PANTHER" id="PTHR42877:SF4">
    <property type="entry name" value="FAD_NAD(P)-BINDING DOMAIN-CONTAINING PROTEIN-RELATED"/>
    <property type="match status" value="1"/>
</dbReference>
<dbReference type="Pfam" id="PF00743">
    <property type="entry name" value="FMO-like"/>
    <property type="match status" value="1"/>
</dbReference>
<dbReference type="OrthoDB" id="5168853at2"/>
<organism evidence="5 6">
    <name type="scientific">Streptomyces mexicanus</name>
    <dbReference type="NCBI Taxonomy" id="178566"/>
    <lineage>
        <taxon>Bacteria</taxon>
        <taxon>Bacillati</taxon>
        <taxon>Actinomycetota</taxon>
        <taxon>Actinomycetes</taxon>
        <taxon>Kitasatosporales</taxon>
        <taxon>Streptomycetaceae</taxon>
        <taxon>Streptomyces</taxon>
    </lineage>
</organism>
<evidence type="ECO:0000256" key="3">
    <source>
        <dbReference type="ARBA" id="ARBA00022827"/>
    </source>
</evidence>
<dbReference type="Proteomes" id="UP000517694">
    <property type="component" value="Unassembled WGS sequence"/>
</dbReference>
<dbReference type="Gene3D" id="3.50.50.60">
    <property type="entry name" value="FAD/NAD(P)-binding domain"/>
    <property type="match status" value="2"/>
</dbReference>
<evidence type="ECO:0000256" key="2">
    <source>
        <dbReference type="ARBA" id="ARBA00022630"/>
    </source>
</evidence>
<dbReference type="AlphaFoldDB" id="A0A7X1HXI2"/>
<dbReference type="RefSeq" id="WP_159663559.1">
    <property type="nucleotide sequence ID" value="NZ_JACMHY010000002.1"/>
</dbReference>
<dbReference type="GO" id="GO:0050661">
    <property type="term" value="F:NADP binding"/>
    <property type="evidence" value="ECO:0007669"/>
    <property type="project" value="InterPro"/>
</dbReference>
<comment type="caution">
    <text evidence="5">The sequence shown here is derived from an EMBL/GenBank/DDBJ whole genome shotgun (WGS) entry which is preliminary data.</text>
</comment>
<dbReference type="GO" id="GO:0050660">
    <property type="term" value="F:flavin adenine dinucleotide binding"/>
    <property type="evidence" value="ECO:0007669"/>
    <property type="project" value="InterPro"/>
</dbReference>
<evidence type="ECO:0000256" key="4">
    <source>
        <dbReference type="ARBA" id="ARBA00023002"/>
    </source>
</evidence>
<keyword evidence="4" id="KW-0560">Oxidoreductase</keyword>
<name>A0A7X1HXI2_9ACTN</name>
<gene>
    <name evidence="5" type="ORF">H1R13_08315</name>
</gene>
<evidence type="ECO:0000256" key="1">
    <source>
        <dbReference type="ARBA" id="ARBA00010139"/>
    </source>
</evidence>
<accession>A0A7X1HXI2</accession>
<keyword evidence="3" id="KW-0274">FAD</keyword>
<keyword evidence="6" id="KW-1185">Reference proteome</keyword>
<keyword evidence="2" id="KW-0285">Flavoprotein</keyword>
<protein>
    <submittedName>
        <fullName evidence="5">NAD(P)/FAD-dependent oxidoreductase</fullName>
    </submittedName>
</protein>
<evidence type="ECO:0000313" key="5">
    <source>
        <dbReference type="EMBL" id="MBC2865005.1"/>
    </source>
</evidence>
<reference evidence="5 6" key="1">
    <citation type="submission" date="2020-08" db="EMBL/GenBank/DDBJ databases">
        <title>Whole-Genome Sequence of French Clinical Streptomyces mexicanus Strain Q0842.</title>
        <authorList>
            <person name="Boxberger M."/>
            <person name="La Scola B."/>
        </authorList>
    </citation>
    <scope>NUCLEOTIDE SEQUENCE [LARGE SCALE GENOMIC DNA]</scope>
    <source>
        <strain evidence="5 6">Marseille-Q0842</strain>
    </source>
</reference>
<comment type="similarity">
    <text evidence="1">Belongs to the FAD-binding monooxygenase family.</text>
</comment>
<dbReference type="GO" id="GO:0004499">
    <property type="term" value="F:N,N-dimethylaniline monooxygenase activity"/>
    <property type="evidence" value="ECO:0007669"/>
    <property type="project" value="InterPro"/>
</dbReference>
<dbReference type="EMBL" id="JACMHY010000002">
    <property type="protein sequence ID" value="MBC2865005.1"/>
    <property type="molecule type" value="Genomic_DNA"/>
</dbReference>
<evidence type="ECO:0000313" key="6">
    <source>
        <dbReference type="Proteomes" id="UP000517694"/>
    </source>
</evidence>
<dbReference type="PANTHER" id="PTHR42877">
    <property type="entry name" value="L-ORNITHINE N(5)-MONOOXYGENASE-RELATED"/>
    <property type="match status" value="1"/>
</dbReference>
<dbReference type="PRINTS" id="PR00419">
    <property type="entry name" value="ADXRDTASE"/>
</dbReference>